<comment type="cofactor">
    <cofactor evidence="15">
        <name>Mg(2+)</name>
        <dbReference type="ChEBI" id="CHEBI:18420"/>
    </cofactor>
    <text evidence="15">Binds 1 Mg(2+) ion per subunit. The magnesium is bound as Mg-PRPP.</text>
</comment>
<dbReference type="CDD" id="cd06223">
    <property type="entry name" value="PRTases_typeI"/>
    <property type="match status" value="1"/>
</dbReference>
<dbReference type="NCBIfam" id="TIGR01091">
    <property type="entry name" value="upp"/>
    <property type="match status" value="1"/>
</dbReference>
<comment type="function">
    <text evidence="12 15">Catalyzes the conversion of uracil and 5-phospho-alpha-D-ribose 1-diphosphate (PRPP) to UMP and diphosphate.</text>
</comment>
<evidence type="ECO:0000313" key="18">
    <source>
        <dbReference type="Proteomes" id="UP000244571"/>
    </source>
</evidence>
<dbReference type="FunFam" id="3.40.50.2020:FF:000003">
    <property type="entry name" value="Uracil phosphoribosyltransferase"/>
    <property type="match status" value="1"/>
</dbReference>
<feature type="binding site" evidence="15">
    <location>
        <position position="199"/>
    </location>
    <ligand>
        <name>5-phospho-alpha-D-ribose 1-diphosphate</name>
        <dbReference type="ChEBI" id="CHEBI:58017"/>
    </ligand>
</feature>
<dbReference type="GO" id="GO:0006223">
    <property type="term" value="P:uracil salvage"/>
    <property type="evidence" value="ECO:0007669"/>
    <property type="project" value="InterPro"/>
</dbReference>
<dbReference type="UniPathway" id="UPA00574">
    <property type="reaction ID" value="UER00636"/>
</dbReference>
<dbReference type="EMBL" id="CP028901">
    <property type="protein sequence ID" value="AWB35722.1"/>
    <property type="molecule type" value="Genomic_DNA"/>
</dbReference>
<organism evidence="17 18">
    <name type="scientific">Orrella marina</name>
    <dbReference type="NCBI Taxonomy" id="2163011"/>
    <lineage>
        <taxon>Bacteria</taxon>
        <taxon>Pseudomonadati</taxon>
        <taxon>Pseudomonadota</taxon>
        <taxon>Betaproteobacteria</taxon>
        <taxon>Burkholderiales</taxon>
        <taxon>Alcaligenaceae</taxon>
        <taxon>Orrella</taxon>
    </lineage>
</organism>
<keyword evidence="7 15" id="KW-0547">Nucleotide-binding</keyword>
<comment type="catalytic activity">
    <reaction evidence="11 15">
        <text>UMP + diphosphate = 5-phospho-alpha-D-ribose 1-diphosphate + uracil</text>
        <dbReference type="Rhea" id="RHEA:13017"/>
        <dbReference type="ChEBI" id="CHEBI:17568"/>
        <dbReference type="ChEBI" id="CHEBI:33019"/>
        <dbReference type="ChEBI" id="CHEBI:57865"/>
        <dbReference type="ChEBI" id="CHEBI:58017"/>
        <dbReference type="EC" id="2.4.2.9"/>
    </reaction>
</comment>
<keyword evidence="18" id="KW-1185">Reference proteome</keyword>
<evidence type="ECO:0000256" key="11">
    <source>
        <dbReference type="ARBA" id="ARBA00052919"/>
    </source>
</evidence>
<dbReference type="InterPro" id="IPR000836">
    <property type="entry name" value="PRTase_dom"/>
</dbReference>
<dbReference type="GO" id="GO:0005525">
    <property type="term" value="F:GTP binding"/>
    <property type="evidence" value="ECO:0007669"/>
    <property type="project" value="UniProtKB-KW"/>
</dbReference>
<dbReference type="Gene3D" id="3.40.50.2020">
    <property type="match status" value="1"/>
</dbReference>
<evidence type="ECO:0000256" key="15">
    <source>
        <dbReference type="HAMAP-Rule" id="MF_01218"/>
    </source>
</evidence>
<evidence type="ECO:0000256" key="9">
    <source>
        <dbReference type="ARBA" id="ARBA00023134"/>
    </source>
</evidence>
<feature type="binding site" evidence="15">
    <location>
        <begin position="198"/>
        <end position="200"/>
    </location>
    <ligand>
        <name>uracil</name>
        <dbReference type="ChEBI" id="CHEBI:17568"/>
    </ligand>
</feature>
<dbReference type="InterPro" id="IPR029057">
    <property type="entry name" value="PRTase-like"/>
</dbReference>
<dbReference type="AlphaFoldDB" id="A0A2R4XPI4"/>
<dbReference type="EC" id="2.4.2.9" evidence="3 15"/>
<dbReference type="InterPro" id="IPR050054">
    <property type="entry name" value="UPRTase/APRTase"/>
</dbReference>
<dbReference type="Proteomes" id="UP000244571">
    <property type="component" value="Chromosome"/>
</dbReference>
<accession>A0A2R4XPI4</accession>
<dbReference type="Pfam" id="PF14681">
    <property type="entry name" value="UPRTase"/>
    <property type="match status" value="1"/>
</dbReference>
<evidence type="ECO:0000256" key="1">
    <source>
        <dbReference type="ARBA" id="ARBA00005180"/>
    </source>
</evidence>
<evidence type="ECO:0000256" key="3">
    <source>
        <dbReference type="ARBA" id="ARBA00011894"/>
    </source>
</evidence>
<dbReference type="KEGG" id="boz:DBV39_08180"/>
<name>A0A2R4XPI4_9BURK</name>
<feature type="binding site" evidence="15">
    <location>
        <position position="103"/>
    </location>
    <ligand>
        <name>5-phospho-alpha-D-ribose 1-diphosphate</name>
        <dbReference type="ChEBI" id="CHEBI:58017"/>
    </ligand>
</feature>
<comment type="similarity">
    <text evidence="2 15">Belongs to the UPRTase family.</text>
</comment>
<dbReference type="InterPro" id="IPR005765">
    <property type="entry name" value="UPRT"/>
</dbReference>
<dbReference type="GO" id="GO:0004845">
    <property type="term" value="F:uracil phosphoribosyltransferase activity"/>
    <property type="evidence" value="ECO:0007669"/>
    <property type="project" value="UniProtKB-UniRule"/>
</dbReference>
<feature type="domain" description="Phosphoribosyltransferase" evidence="16">
    <location>
        <begin position="7"/>
        <end position="207"/>
    </location>
</feature>
<dbReference type="RefSeq" id="WP_108623178.1">
    <property type="nucleotide sequence ID" value="NZ_CP028901.1"/>
</dbReference>
<feature type="binding site" evidence="15">
    <location>
        <position position="193"/>
    </location>
    <ligand>
        <name>uracil</name>
        <dbReference type="ChEBI" id="CHEBI:17568"/>
    </ligand>
</feature>
<evidence type="ECO:0000256" key="14">
    <source>
        <dbReference type="ARBA" id="ARBA00079807"/>
    </source>
</evidence>
<sequence>MALYEIRHPLVRHKLGLMRREALSTKSFRELALEITELLMYEASKDFILEKHTEQGWCGPVEVERVAGKKVTVVPILRAGIGMLDGVLNLVPGARVSTVGIARNEDTLQAQTYFERLVGELNQRLAIIVDPMLATGGSMVATIDLLKKAGCKEVRALVLVAAPQGIERVRSVHPDVDIYTASVDHGLNEDGYIMPGLGDAGDRIFGTKQKGHDTSV</sequence>
<keyword evidence="4 15" id="KW-0021">Allosteric enzyme</keyword>
<keyword evidence="6 15" id="KW-0808">Transferase</keyword>
<dbReference type="GO" id="GO:0000287">
    <property type="term" value="F:magnesium ion binding"/>
    <property type="evidence" value="ECO:0007669"/>
    <property type="project" value="UniProtKB-UniRule"/>
</dbReference>
<comment type="pathway">
    <text evidence="1 15">Pyrimidine metabolism; UMP biosynthesis via salvage pathway; UMP from uracil: step 1/1.</text>
</comment>
<dbReference type="PANTHER" id="PTHR32315">
    <property type="entry name" value="ADENINE PHOSPHORIBOSYLTRANSFERASE"/>
    <property type="match status" value="1"/>
</dbReference>
<dbReference type="SUPFAM" id="SSF53271">
    <property type="entry name" value="PRTase-like"/>
    <property type="match status" value="1"/>
</dbReference>
<keyword evidence="5 15" id="KW-0328">Glycosyltransferase</keyword>
<reference evidence="17 18" key="1">
    <citation type="submission" date="2018-04" db="EMBL/GenBank/DDBJ databases">
        <title>Bordetella sp. HZ20 isolated from seawater.</title>
        <authorList>
            <person name="Sun C."/>
        </authorList>
    </citation>
    <scope>NUCLEOTIDE SEQUENCE [LARGE SCALE GENOMIC DNA]</scope>
    <source>
        <strain evidence="17 18">HZ20</strain>
    </source>
</reference>
<evidence type="ECO:0000259" key="16">
    <source>
        <dbReference type="Pfam" id="PF14681"/>
    </source>
</evidence>
<proteinExistence type="inferred from homology"/>
<dbReference type="PANTHER" id="PTHR32315:SF4">
    <property type="entry name" value="URACIL PHOSPHORIBOSYLTRANSFERASE, CHLOROPLASTIC"/>
    <property type="match status" value="1"/>
</dbReference>
<dbReference type="HAMAP" id="MF_01218_B">
    <property type="entry name" value="Upp_B"/>
    <property type="match status" value="1"/>
</dbReference>
<keyword evidence="9 15" id="KW-0342">GTP-binding</keyword>
<comment type="activity regulation">
    <text evidence="15">Allosterically activated by GTP.</text>
</comment>
<evidence type="ECO:0000256" key="7">
    <source>
        <dbReference type="ARBA" id="ARBA00022741"/>
    </source>
</evidence>
<evidence type="ECO:0000313" key="17">
    <source>
        <dbReference type="EMBL" id="AWB35722.1"/>
    </source>
</evidence>
<evidence type="ECO:0000256" key="2">
    <source>
        <dbReference type="ARBA" id="ARBA00009516"/>
    </source>
</evidence>
<dbReference type="GO" id="GO:0044206">
    <property type="term" value="P:UMP salvage"/>
    <property type="evidence" value="ECO:0007669"/>
    <property type="project" value="UniProtKB-UniRule"/>
</dbReference>
<evidence type="ECO:0000256" key="8">
    <source>
        <dbReference type="ARBA" id="ARBA00022842"/>
    </source>
</evidence>
<evidence type="ECO:0000256" key="4">
    <source>
        <dbReference type="ARBA" id="ARBA00022533"/>
    </source>
</evidence>
<dbReference type="NCBIfam" id="NF001097">
    <property type="entry name" value="PRK00129.1"/>
    <property type="match status" value="1"/>
</dbReference>
<evidence type="ECO:0000256" key="12">
    <source>
        <dbReference type="ARBA" id="ARBA00056901"/>
    </source>
</evidence>
<dbReference type="InterPro" id="IPR034332">
    <property type="entry name" value="Upp_B"/>
</dbReference>
<protein>
    <recommendedName>
        <fullName evidence="13 15">Uracil phosphoribosyltransferase</fullName>
        <ecNumber evidence="3 15">2.4.2.9</ecNumber>
    </recommendedName>
    <alternativeName>
        <fullName evidence="10 15">UMP pyrophosphorylase</fullName>
    </alternativeName>
    <alternativeName>
        <fullName evidence="14 15">UPRTase</fullName>
    </alternativeName>
</protein>
<evidence type="ECO:0000256" key="5">
    <source>
        <dbReference type="ARBA" id="ARBA00022676"/>
    </source>
</evidence>
<evidence type="ECO:0000256" key="6">
    <source>
        <dbReference type="ARBA" id="ARBA00022679"/>
    </source>
</evidence>
<keyword evidence="8 15" id="KW-0460">Magnesium</keyword>
<evidence type="ECO:0000256" key="13">
    <source>
        <dbReference type="ARBA" id="ARBA00072146"/>
    </source>
</evidence>
<dbReference type="OrthoDB" id="9781675at2"/>
<evidence type="ECO:0000256" key="10">
    <source>
        <dbReference type="ARBA" id="ARBA00031082"/>
    </source>
</evidence>
<dbReference type="GO" id="GO:0005737">
    <property type="term" value="C:cytoplasm"/>
    <property type="evidence" value="ECO:0007669"/>
    <property type="project" value="UniProtKB-ARBA"/>
</dbReference>
<feature type="binding site" evidence="15">
    <location>
        <position position="78"/>
    </location>
    <ligand>
        <name>5-phospho-alpha-D-ribose 1-diphosphate</name>
        <dbReference type="ChEBI" id="CHEBI:58017"/>
    </ligand>
</feature>
<feature type="binding site" evidence="15">
    <location>
        <begin position="130"/>
        <end position="138"/>
    </location>
    <ligand>
        <name>5-phospho-alpha-D-ribose 1-diphosphate</name>
        <dbReference type="ChEBI" id="CHEBI:58017"/>
    </ligand>
</feature>
<gene>
    <name evidence="15" type="primary">upp</name>
    <name evidence="17" type="ORF">DBV39_08180</name>
</gene>